<comment type="pathway">
    <text evidence="1">Carbohydrate metabolism; tricarboxylic acid cycle.</text>
</comment>
<keyword evidence="4 6" id="KW-0808">Transferase</keyword>
<dbReference type="PRINTS" id="PR00143">
    <property type="entry name" value="CITRTSNTHASE"/>
</dbReference>
<dbReference type="SUPFAM" id="SSF48256">
    <property type="entry name" value="Citrate synthase"/>
    <property type="match status" value="1"/>
</dbReference>
<feature type="active site" evidence="7">
    <location>
        <position position="311"/>
    </location>
</feature>
<dbReference type="AlphaFoldDB" id="A0A160T0A7"/>
<name>A0A160T0A7_9CHLR</name>
<dbReference type="InterPro" id="IPR016143">
    <property type="entry name" value="Citrate_synth-like_sm_a-sub"/>
</dbReference>
<dbReference type="Pfam" id="PF00285">
    <property type="entry name" value="Citrate_synt"/>
    <property type="match status" value="1"/>
</dbReference>
<dbReference type="Gene3D" id="1.10.230.10">
    <property type="entry name" value="Cytochrome P450-Terp, domain 2"/>
    <property type="match status" value="1"/>
</dbReference>
<evidence type="ECO:0000256" key="7">
    <source>
        <dbReference type="PIRSR" id="PIRSR001369-1"/>
    </source>
</evidence>
<evidence type="ECO:0000256" key="1">
    <source>
        <dbReference type="ARBA" id="ARBA00005163"/>
    </source>
</evidence>
<dbReference type="KEGG" id="pbf:CFX0092_A0247"/>
<dbReference type="InterPro" id="IPR024176">
    <property type="entry name" value="Citrate_synthase_bac-typ"/>
</dbReference>
<dbReference type="InterPro" id="IPR036969">
    <property type="entry name" value="Citrate_synthase_sf"/>
</dbReference>
<dbReference type="GO" id="GO:0006099">
    <property type="term" value="P:tricarboxylic acid cycle"/>
    <property type="evidence" value="ECO:0007669"/>
    <property type="project" value="UniProtKB-UniPathway"/>
</dbReference>
<dbReference type="UniPathway" id="UPA00223"/>
<keyword evidence="9" id="KW-1185">Reference proteome</keyword>
<evidence type="ECO:0000313" key="9">
    <source>
        <dbReference type="Proteomes" id="UP000215027"/>
    </source>
</evidence>
<feature type="active site" evidence="7">
    <location>
        <position position="255"/>
    </location>
</feature>
<dbReference type="PANTHER" id="PTHR11739">
    <property type="entry name" value="CITRATE SYNTHASE"/>
    <property type="match status" value="1"/>
</dbReference>
<keyword evidence="3" id="KW-0816">Tricarboxylic acid cycle</keyword>
<evidence type="ECO:0000256" key="6">
    <source>
        <dbReference type="PIRNR" id="PIRNR001369"/>
    </source>
</evidence>
<dbReference type="InterPro" id="IPR011278">
    <property type="entry name" value="2-MeCitrate/Citrate_synth_II"/>
</dbReference>
<dbReference type="GO" id="GO:0005975">
    <property type="term" value="P:carbohydrate metabolic process"/>
    <property type="evidence" value="ECO:0007669"/>
    <property type="project" value="TreeGrafter"/>
</dbReference>
<dbReference type="NCBIfam" id="TIGR01800">
    <property type="entry name" value="cit_synth_II"/>
    <property type="match status" value="1"/>
</dbReference>
<evidence type="ECO:0000256" key="2">
    <source>
        <dbReference type="ARBA" id="ARBA00010566"/>
    </source>
</evidence>
<dbReference type="PIRSF" id="PIRSF001369">
    <property type="entry name" value="Citrate_synth"/>
    <property type="match status" value="1"/>
</dbReference>
<dbReference type="InterPro" id="IPR002020">
    <property type="entry name" value="Citrate_synthase"/>
</dbReference>
<proteinExistence type="inferred from homology"/>
<dbReference type="Proteomes" id="UP000215027">
    <property type="component" value="Chromosome I"/>
</dbReference>
<accession>A0A160T0A7</accession>
<dbReference type="PANTHER" id="PTHR11739:SF4">
    <property type="entry name" value="CITRATE SYNTHASE, PEROXISOMAL"/>
    <property type="match status" value="1"/>
</dbReference>
<reference evidence="8" key="1">
    <citation type="submission" date="2016-01" db="EMBL/GenBank/DDBJ databases">
        <authorList>
            <person name="Mcilroy J.S."/>
            <person name="Karst M S."/>
            <person name="Albertsen M."/>
        </authorList>
    </citation>
    <scope>NUCLEOTIDE SEQUENCE</scope>
    <source>
        <strain evidence="8">Cfx-K</strain>
    </source>
</reference>
<keyword evidence="8" id="KW-0012">Acyltransferase</keyword>
<evidence type="ECO:0000256" key="4">
    <source>
        <dbReference type="ARBA" id="ARBA00022679"/>
    </source>
</evidence>
<sequence>MSETKKEELMTTSSSFVDGTKGELIYRGYDIRDIGPNATFEEIIYLLWNDKLPNAHELSLLKVALESKRALPDLLLNVMRGFPWDAHPMAVLRTATSALGLLDRNADNITIDGAREKALLLTAVIPTMVAAWERLRNGHDPIAPRAGLGHAANFLYMLNGEEPNPDAVAALDSYLVLLADHGFNASTFSARVTTSTGADVYSAIVSAMGTLKGPAHGGATQRAMEQFIDAAQHGDVAQWFTEARAAGKRIMGIGHRIYKVEDPRARILRPLAEKLANSSGTSEWFGIARDIEGLARQDEYFIERDLYANVDYYSAVVLYTIGLPVDQFTCTFAMSRIAGWCSQVLEQLADNRLIRPKEGYVGKRDQVFVPLAER</sequence>
<dbReference type="OrthoDB" id="9800864at2"/>
<evidence type="ECO:0000256" key="5">
    <source>
        <dbReference type="ARBA" id="ARBA00049288"/>
    </source>
</evidence>
<comment type="catalytic activity">
    <reaction evidence="5">
        <text>oxaloacetate + acetyl-CoA + H2O = citrate + CoA + H(+)</text>
        <dbReference type="Rhea" id="RHEA:16845"/>
        <dbReference type="ChEBI" id="CHEBI:15377"/>
        <dbReference type="ChEBI" id="CHEBI:15378"/>
        <dbReference type="ChEBI" id="CHEBI:16452"/>
        <dbReference type="ChEBI" id="CHEBI:16947"/>
        <dbReference type="ChEBI" id="CHEBI:57287"/>
        <dbReference type="ChEBI" id="CHEBI:57288"/>
        <dbReference type="EC" id="2.3.3.16"/>
    </reaction>
</comment>
<dbReference type="EMBL" id="LN890655">
    <property type="protein sequence ID" value="CUS02128.2"/>
    <property type="molecule type" value="Genomic_DNA"/>
</dbReference>
<organism evidence="8 9">
    <name type="scientific">Candidatus Promineifilum breve</name>
    <dbReference type="NCBI Taxonomy" id="1806508"/>
    <lineage>
        <taxon>Bacteria</taxon>
        <taxon>Bacillati</taxon>
        <taxon>Chloroflexota</taxon>
        <taxon>Ardenticatenia</taxon>
        <taxon>Candidatus Promineifilales</taxon>
        <taxon>Candidatus Promineifilaceae</taxon>
        <taxon>Candidatus Promineifilum</taxon>
    </lineage>
</organism>
<dbReference type="Gene3D" id="1.10.580.10">
    <property type="entry name" value="Citrate Synthase, domain 1"/>
    <property type="match status" value="1"/>
</dbReference>
<evidence type="ECO:0000313" key="8">
    <source>
        <dbReference type="EMBL" id="CUS02128.2"/>
    </source>
</evidence>
<gene>
    <name evidence="8" type="primary">citZ</name>
    <name evidence="8" type="ORF">CFX0092_A0247</name>
</gene>
<dbReference type="InterPro" id="IPR016142">
    <property type="entry name" value="Citrate_synth-like_lrg_a-sub"/>
</dbReference>
<protein>
    <recommendedName>
        <fullName evidence="6">Citrate synthase</fullName>
    </recommendedName>
</protein>
<dbReference type="GO" id="GO:0005829">
    <property type="term" value="C:cytosol"/>
    <property type="evidence" value="ECO:0007669"/>
    <property type="project" value="TreeGrafter"/>
</dbReference>
<evidence type="ECO:0000256" key="3">
    <source>
        <dbReference type="ARBA" id="ARBA00022532"/>
    </source>
</evidence>
<dbReference type="GO" id="GO:0036440">
    <property type="term" value="F:citrate synthase activity"/>
    <property type="evidence" value="ECO:0007669"/>
    <property type="project" value="UniProtKB-EC"/>
</dbReference>
<comment type="similarity">
    <text evidence="2 6">Belongs to the citrate synthase family.</text>
</comment>